<keyword evidence="3" id="KW-1185">Reference proteome</keyword>
<dbReference type="EMBL" id="CP000673">
    <property type="protein sequence ID" value="EDK34605.1"/>
    <property type="molecule type" value="Genomic_DNA"/>
</dbReference>
<dbReference type="InterPro" id="IPR036388">
    <property type="entry name" value="WH-like_DNA-bd_sf"/>
</dbReference>
<organism evidence="2 3">
    <name type="scientific">Clostridium kluyveri (strain ATCC 8527 / DSM 555 / NBRC 12016 / NCIMB 10680 / K1)</name>
    <dbReference type="NCBI Taxonomy" id="431943"/>
    <lineage>
        <taxon>Bacteria</taxon>
        <taxon>Bacillati</taxon>
        <taxon>Bacillota</taxon>
        <taxon>Clostridia</taxon>
        <taxon>Eubacteriales</taxon>
        <taxon>Clostridiaceae</taxon>
        <taxon>Clostridium</taxon>
    </lineage>
</organism>
<dbReference type="GO" id="GO:0006352">
    <property type="term" value="P:DNA-templated transcription initiation"/>
    <property type="evidence" value="ECO:0007669"/>
    <property type="project" value="InterPro"/>
</dbReference>
<evidence type="ECO:0000259" key="1">
    <source>
        <dbReference type="PROSITE" id="PS50043"/>
    </source>
</evidence>
<dbReference type="STRING" id="431943.CKL_2593"/>
<dbReference type="AlphaFoldDB" id="A5N0F9"/>
<accession>A5N0F9</accession>
<dbReference type="InterPro" id="IPR000792">
    <property type="entry name" value="Tscrpt_reg_LuxR_C"/>
</dbReference>
<dbReference type="InterPro" id="IPR016032">
    <property type="entry name" value="Sig_transdc_resp-reg_C-effctor"/>
</dbReference>
<dbReference type="InterPro" id="IPR013249">
    <property type="entry name" value="RNA_pol_sigma70_r4_t2"/>
</dbReference>
<dbReference type="Pfam" id="PF09860">
    <property type="entry name" value="DUF2087"/>
    <property type="match status" value="1"/>
</dbReference>
<sequence length="246" mass="29153">MDVDKLTIEELKNGYRFDIDTNSYICNNCGKRFEVGEIYSFAGRFFEASRAIKVHLSTEHGNYLKQLLYSESKYNTLTDNQKELLFLIYSDMSDKEIAKILDISPSTVRHQRFMLREKAKQAKMYLAIYEQAIEKKSSMDEAIVPIHNDATMVDDRYVITEKEQILKTVFENLSPLRLKTFPRKEKNKIVVLTKITEQLEHGKHYMEKELNQILKEIYGDYAVIKRYLVDYGFMERTDDCKEYWLK</sequence>
<dbReference type="Proteomes" id="UP000002411">
    <property type="component" value="Chromosome"/>
</dbReference>
<dbReference type="SMART" id="SM00421">
    <property type="entry name" value="HTH_LUXR"/>
    <property type="match status" value="1"/>
</dbReference>
<dbReference type="eggNOG" id="COG3860">
    <property type="taxonomic scope" value="Bacteria"/>
</dbReference>
<proteinExistence type="predicted"/>
<dbReference type="InterPro" id="IPR018656">
    <property type="entry name" value="DUF2087"/>
</dbReference>
<protein>
    <submittedName>
        <fullName evidence="2">Predicted transcriptional regulator</fullName>
    </submittedName>
</protein>
<dbReference type="eggNOG" id="COG2197">
    <property type="taxonomic scope" value="Bacteria"/>
</dbReference>
<dbReference type="Gene3D" id="1.10.10.10">
    <property type="entry name" value="Winged helix-like DNA-binding domain superfamily/Winged helix DNA-binding domain"/>
    <property type="match status" value="1"/>
</dbReference>
<evidence type="ECO:0000313" key="2">
    <source>
        <dbReference type="EMBL" id="EDK34605.1"/>
    </source>
</evidence>
<reference evidence="2 3" key="1">
    <citation type="journal article" date="2008" name="Proc. Natl. Acad. Sci. U.S.A.">
        <title>The genome of Clostridium kluyveri, a strict anaerobe with unique metabolic features.</title>
        <authorList>
            <person name="Seedorf H."/>
            <person name="Fricke W.F."/>
            <person name="Veith B."/>
            <person name="Brueggemann H."/>
            <person name="Liesegang H."/>
            <person name="Strittmatter A."/>
            <person name="Miethke M."/>
            <person name="Buckel W."/>
            <person name="Hinderberger J."/>
            <person name="Li F."/>
            <person name="Hagemeier C."/>
            <person name="Thauer R.K."/>
            <person name="Gottschalk G."/>
        </authorList>
    </citation>
    <scope>NUCLEOTIDE SEQUENCE [LARGE SCALE GENOMIC DNA]</scope>
    <source>
        <strain evidence="3">ATCC 8527 / DSM 555 / NCIMB 10680</strain>
    </source>
</reference>
<dbReference type="Pfam" id="PF08281">
    <property type="entry name" value="Sigma70_r4_2"/>
    <property type="match status" value="1"/>
</dbReference>
<dbReference type="GO" id="GO:0016987">
    <property type="term" value="F:sigma factor activity"/>
    <property type="evidence" value="ECO:0007669"/>
    <property type="project" value="InterPro"/>
</dbReference>
<dbReference type="PROSITE" id="PS50043">
    <property type="entry name" value="HTH_LUXR_2"/>
    <property type="match status" value="1"/>
</dbReference>
<gene>
    <name evidence="2" type="ordered locus">CKL_2593</name>
</gene>
<dbReference type="GO" id="GO:0003677">
    <property type="term" value="F:DNA binding"/>
    <property type="evidence" value="ECO:0007669"/>
    <property type="project" value="InterPro"/>
</dbReference>
<dbReference type="KEGG" id="ckl:CKL_2593"/>
<feature type="domain" description="HTH luxR-type" evidence="1">
    <location>
        <begin position="70"/>
        <end position="135"/>
    </location>
</feature>
<dbReference type="HOGENOM" id="CLU_096125_0_0_9"/>
<dbReference type="RefSeq" id="WP_012102935.1">
    <property type="nucleotide sequence ID" value="NC_009706.1"/>
</dbReference>
<name>A5N0F9_CLOK5</name>
<evidence type="ECO:0000313" key="3">
    <source>
        <dbReference type="Proteomes" id="UP000002411"/>
    </source>
</evidence>
<dbReference type="SUPFAM" id="SSF46894">
    <property type="entry name" value="C-terminal effector domain of the bipartite response regulators"/>
    <property type="match status" value="1"/>
</dbReference>